<evidence type="ECO:0000259" key="2">
    <source>
        <dbReference type="Pfam" id="PF13280"/>
    </source>
</evidence>
<evidence type="ECO:0000313" key="4">
    <source>
        <dbReference type="Proteomes" id="UP000236742"/>
    </source>
</evidence>
<protein>
    <submittedName>
        <fullName evidence="3">Predicted DNA-binding transcriptional regulator YafY, contains an HTH and WYL domains</fullName>
    </submittedName>
</protein>
<dbReference type="OrthoDB" id="9807255at2"/>
<dbReference type="InterPro" id="IPR051534">
    <property type="entry name" value="CBASS_pafABC_assoc_protein"/>
</dbReference>
<keyword evidence="4" id="KW-1185">Reference proteome</keyword>
<dbReference type="Pfam" id="PF13280">
    <property type="entry name" value="WYL"/>
    <property type="match status" value="1"/>
</dbReference>
<sequence length="222" mass="24609">MRRADRLHEIIRLLRDGQVHRADGFARRLGVSVRTIYRDMERLARAGVPVEGARGVGYRLARRVVLPPLTLTGQEVDALNLGLAIVAEAPDPDLRAAALSLVDKLDAALPAETIAEAEAWKAEPDPLADAARGFSQLGLLRSAIRGRQKLRLAGRAQGGAVADHRIRPLRLDSFGRAWILTAWCESHDRFEEFRLDQIERAAALPELFVDEPGRRLCDFEEG</sequence>
<dbReference type="AlphaFoldDB" id="A0A1H5S625"/>
<evidence type="ECO:0000313" key="3">
    <source>
        <dbReference type="EMBL" id="SEF45880.1"/>
    </source>
</evidence>
<feature type="domain" description="WYL" evidence="2">
    <location>
        <begin position="137"/>
        <end position="201"/>
    </location>
</feature>
<dbReference type="InterPro" id="IPR013196">
    <property type="entry name" value="HTH_11"/>
</dbReference>
<feature type="domain" description="Helix-turn-helix type 11" evidence="1">
    <location>
        <begin position="6"/>
        <end position="59"/>
    </location>
</feature>
<gene>
    <name evidence="3" type="ORF">SAMN05421751_101354</name>
</gene>
<dbReference type="InterPro" id="IPR026881">
    <property type="entry name" value="WYL_dom"/>
</dbReference>
<dbReference type="Pfam" id="PF08279">
    <property type="entry name" value="HTH_11"/>
    <property type="match status" value="1"/>
</dbReference>
<dbReference type="InterPro" id="IPR036390">
    <property type="entry name" value="WH_DNA-bd_sf"/>
</dbReference>
<accession>A0A1H5S625</accession>
<dbReference type="RefSeq" id="WP_104006380.1">
    <property type="nucleotide sequence ID" value="NZ_FNVD01000001.1"/>
</dbReference>
<evidence type="ECO:0000259" key="1">
    <source>
        <dbReference type="Pfam" id="PF08279"/>
    </source>
</evidence>
<dbReference type="GO" id="GO:0003677">
    <property type="term" value="F:DNA binding"/>
    <property type="evidence" value="ECO:0007669"/>
    <property type="project" value="UniProtKB-KW"/>
</dbReference>
<name>A0A1H5S625_9RHOB</name>
<dbReference type="Gene3D" id="1.10.10.10">
    <property type="entry name" value="Winged helix-like DNA-binding domain superfamily/Winged helix DNA-binding domain"/>
    <property type="match status" value="1"/>
</dbReference>
<dbReference type="EMBL" id="FNVD01000001">
    <property type="protein sequence ID" value="SEF45880.1"/>
    <property type="molecule type" value="Genomic_DNA"/>
</dbReference>
<proteinExistence type="predicted"/>
<dbReference type="PANTHER" id="PTHR34580:SF3">
    <property type="entry name" value="PROTEIN PAFB"/>
    <property type="match status" value="1"/>
</dbReference>
<dbReference type="InterPro" id="IPR036388">
    <property type="entry name" value="WH-like_DNA-bd_sf"/>
</dbReference>
<dbReference type="SUPFAM" id="SSF46785">
    <property type="entry name" value="Winged helix' DNA-binding domain"/>
    <property type="match status" value="1"/>
</dbReference>
<keyword evidence="3" id="KW-0238">DNA-binding</keyword>
<dbReference type="Proteomes" id="UP000236742">
    <property type="component" value="Unassembled WGS sequence"/>
</dbReference>
<dbReference type="PROSITE" id="PS52050">
    <property type="entry name" value="WYL"/>
    <property type="match status" value="1"/>
</dbReference>
<dbReference type="PANTHER" id="PTHR34580">
    <property type="match status" value="1"/>
</dbReference>
<reference evidence="3 4" key="1">
    <citation type="submission" date="2016-10" db="EMBL/GenBank/DDBJ databases">
        <authorList>
            <person name="de Groot N.N."/>
        </authorList>
    </citation>
    <scope>NUCLEOTIDE SEQUENCE [LARGE SCALE GENOMIC DNA]</scope>
    <source>
        <strain evidence="3 4">DSM 23413</strain>
    </source>
</reference>
<organism evidence="3 4">
    <name type="scientific">Jhaorihella thermophila</name>
    <dbReference type="NCBI Taxonomy" id="488547"/>
    <lineage>
        <taxon>Bacteria</taxon>
        <taxon>Pseudomonadati</taxon>
        <taxon>Pseudomonadota</taxon>
        <taxon>Alphaproteobacteria</taxon>
        <taxon>Rhodobacterales</taxon>
        <taxon>Paracoccaceae</taxon>
        <taxon>Jhaorihella</taxon>
    </lineage>
</organism>